<dbReference type="GO" id="GO:0016020">
    <property type="term" value="C:membrane"/>
    <property type="evidence" value="ECO:0007669"/>
    <property type="project" value="TreeGrafter"/>
</dbReference>
<dbReference type="Gene3D" id="2.60.120.620">
    <property type="entry name" value="q2cbj1_9rhob like domain"/>
    <property type="match status" value="1"/>
</dbReference>
<feature type="compositionally biased region" description="Polar residues" evidence="6">
    <location>
        <begin position="11"/>
        <end position="24"/>
    </location>
</feature>
<name>A0A7I8VMQ5_9ANNE</name>
<reference evidence="8 9" key="1">
    <citation type="submission" date="2020-08" db="EMBL/GenBank/DDBJ databases">
        <authorList>
            <person name="Hejnol A."/>
        </authorList>
    </citation>
    <scope>NUCLEOTIDE SEQUENCE [LARGE SCALE GENOMIC DNA]</scope>
</reference>
<gene>
    <name evidence="8" type="ORF">DGYR_LOCUS6084</name>
</gene>
<dbReference type="GO" id="GO:0005506">
    <property type="term" value="F:iron ion binding"/>
    <property type="evidence" value="ECO:0007669"/>
    <property type="project" value="InterPro"/>
</dbReference>
<comment type="caution">
    <text evidence="8">The sequence shown here is derived from an EMBL/GenBank/DDBJ whole genome shotgun (WGS) entry which is preliminary data.</text>
</comment>
<accession>A0A7I8VMQ5</accession>
<comment type="cofactor">
    <cofactor evidence="1">
        <name>L-ascorbate</name>
        <dbReference type="ChEBI" id="CHEBI:38290"/>
    </cofactor>
</comment>
<dbReference type="GO" id="GO:0031418">
    <property type="term" value="F:L-ascorbic acid binding"/>
    <property type="evidence" value="ECO:0007669"/>
    <property type="project" value="InterPro"/>
</dbReference>
<dbReference type="AlphaFoldDB" id="A0A7I8VMQ5"/>
<keyword evidence="2" id="KW-0479">Metal-binding</keyword>
<protein>
    <submittedName>
        <fullName evidence="8">DgyrCDS6327</fullName>
    </submittedName>
</protein>
<dbReference type="GO" id="GO:0051213">
    <property type="term" value="F:dioxygenase activity"/>
    <property type="evidence" value="ECO:0007669"/>
    <property type="project" value="UniProtKB-KW"/>
</dbReference>
<evidence type="ECO:0000313" key="9">
    <source>
        <dbReference type="Proteomes" id="UP000549394"/>
    </source>
</evidence>
<proteinExistence type="predicted"/>
<dbReference type="Proteomes" id="UP000549394">
    <property type="component" value="Unassembled WGS sequence"/>
</dbReference>
<dbReference type="OrthoDB" id="427071at2759"/>
<feature type="region of interest" description="Disordered" evidence="6">
    <location>
        <begin position="1"/>
        <end position="31"/>
    </location>
</feature>
<dbReference type="PANTHER" id="PTHR14650:SF1">
    <property type="entry name" value="2-OXOGLUTARATE AND IRON-DEPENDENT OXYGENASE DOMAIN-CONTAINING PROTEIN 3"/>
    <property type="match status" value="1"/>
</dbReference>
<evidence type="ECO:0000256" key="2">
    <source>
        <dbReference type="ARBA" id="ARBA00022723"/>
    </source>
</evidence>
<dbReference type="PROSITE" id="PS51471">
    <property type="entry name" value="FE2OG_OXY"/>
    <property type="match status" value="1"/>
</dbReference>
<dbReference type="InterPro" id="IPR044862">
    <property type="entry name" value="Pro_4_hyd_alph_FE2OG_OXY"/>
</dbReference>
<evidence type="ECO:0000256" key="4">
    <source>
        <dbReference type="ARBA" id="ARBA00023002"/>
    </source>
</evidence>
<feature type="domain" description="Fe2OG dioxygenase" evidence="7">
    <location>
        <begin position="201"/>
        <end position="300"/>
    </location>
</feature>
<dbReference type="PANTHER" id="PTHR14650">
    <property type="entry name" value="PROLYL HYDROXYLASE-RELATED"/>
    <property type="match status" value="1"/>
</dbReference>
<keyword evidence="9" id="KW-1185">Reference proteome</keyword>
<evidence type="ECO:0000256" key="1">
    <source>
        <dbReference type="ARBA" id="ARBA00001961"/>
    </source>
</evidence>
<dbReference type="GO" id="GO:0016705">
    <property type="term" value="F:oxidoreductase activity, acting on paired donors, with incorporation or reduction of molecular oxygen"/>
    <property type="evidence" value="ECO:0007669"/>
    <property type="project" value="InterPro"/>
</dbReference>
<keyword evidence="5" id="KW-0408">Iron</keyword>
<evidence type="ECO:0000256" key="3">
    <source>
        <dbReference type="ARBA" id="ARBA00022964"/>
    </source>
</evidence>
<organism evidence="8 9">
    <name type="scientific">Dimorphilus gyrociliatus</name>
    <dbReference type="NCBI Taxonomy" id="2664684"/>
    <lineage>
        <taxon>Eukaryota</taxon>
        <taxon>Metazoa</taxon>
        <taxon>Spiralia</taxon>
        <taxon>Lophotrochozoa</taxon>
        <taxon>Annelida</taxon>
        <taxon>Polychaeta</taxon>
        <taxon>Polychaeta incertae sedis</taxon>
        <taxon>Dinophilidae</taxon>
        <taxon>Dimorphilus</taxon>
    </lineage>
</organism>
<dbReference type="InterPro" id="IPR039210">
    <property type="entry name" value="OGFOD3"/>
</dbReference>
<evidence type="ECO:0000256" key="5">
    <source>
        <dbReference type="ARBA" id="ARBA00023004"/>
    </source>
</evidence>
<dbReference type="EMBL" id="CAJFCJ010000007">
    <property type="protein sequence ID" value="CAD5117566.1"/>
    <property type="molecule type" value="Genomic_DNA"/>
</dbReference>
<dbReference type="InterPro" id="IPR006620">
    <property type="entry name" value="Pro_4_hyd_alph"/>
</dbReference>
<evidence type="ECO:0000313" key="8">
    <source>
        <dbReference type="EMBL" id="CAD5117566.1"/>
    </source>
</evidence>
<evidence type="ECO:0000256" key="6">
    <source>
        <dbReference type="SAM" id="MobiDB-lite"/>
    </source>
</evidence>
<dbReference type="SMART" id="SM00702">
    <property type="entry name" value="P4Hc"/>
    <property type="match status" value="1"/>
</dbReference>
<keyword evidence="4" id="KW-0560">Oxidoreductase</keyword>
<evidence type="ECO:0000259" key="7">
    <source>
        <dbReference type="PROSITE" id="PS51471"/>
    </source>
</evidence>
<keyword evidence="3" id="KW-0223">Dioxygenase</keyword>
<dbReference type="InterPro" id="IPR005123">
    <property type="entry name" value="Oxoglu/Fe-dep_dioxygenase_dom"/>
</dbReference>
<sequence length="310" mass="35300">MSTKKRKPVSKINSGESSQESNPQSKERVKPAPPVISYRRIIIRTVLIVGSLILIRYYTEKDGFESFAPNTRQSRKLVADIPCSKDYDDDRKVFTECAPKKCGRIVMDNVVSEEEAKNMLKIAQRGLLRGGSSGGASILDLHSGALSQGEQFVNIYKLMEREKILTEDDFKIYTNVKNKIRNAIAQHFEIPVSSLYLTKPTFFSRMIDRPAKTIHDEYWHPHVDKKTYGSFHYTSLLYLSTYEKNFKGGRFVFIDKQVNRTVEPLMGRLSFFTSGAENVHFVEKVTEGTRYAVTVSFTCDPSQAISDPKL</sequence>
<dbReference type="Pfam" id="PF13640">
    <property type="entry name" value="2OG-FeII_Oxy_3"/>
    <property type="match status" value="1"/>
</dbReference>